<dbReference type="RefSeq" id="WP_138058005.1">
    <property type="nucleotide sequence ID" value="NZ_VAWE01000002.1"/>
</dbReference>
<evidence type="ECO:0000313" key="1">
    <source>
        <dbReference type="EMBL" id="TLQ39193.1"/>
    </source>
</evidence>
<reference evidence="1 2" key="1">
    <citation type="submission" date="2019-05" db="EMBL/GenBank/DDBJ databases">
        <title>Streptomyces marianii sp. nov., a novel marine actinomycete from southern coast of India.</title>
        <authorList>
            <person name="Iniyan A.M."/>
            <person name="Wink J."/>
            <person name="Ramprasad E."/>
            <person name="Ramana C.V."/>
            <person name="Bunk B."/>
            <person name="Sproer C."/>
            <person name="Joseph F.-J.R.S."/>
            <person name="Vincent S.G.P."/>
        </authorList>
    </citation>
    <scope>NUCLEOTIDE SEQUENCE [LARGE SCALE GENOMIC DNA]</scope>
    <source>
        <strain evidence="1 2">ICN19</strain>
    </source>
</reference>
<name>A0A5R9DVP1_9ACTN</name>
<sequence>MPILQSPMGDRDGRVLAHAADRTLFAVTEYGAVRYYTDRLGPGAPALHTADVVYRCAERGWIAQDEDGQGLTITEAGRSALALYQRYVKQRDELPHSITRNPMRGEPHDPREPVRILHDARTGQEIRPGDRIADPAGEMITYLGTSMTRAGDDGPWQPGGLLRVLYDGGVPWVFLPSQVGAAFDDDSE</sequence>
<dbReference type="EMBL" id="VAWE01000002">
    <property type="protein sequence ID" value="TLQ39193.1"/>
    <property type="molecule type" value="Genomic_DNA"/>
</dbReference>
<evidence type="ECO:0000313" key="2">
    <source>
        <dbReference type="Proteomes" id="UP000305921"/>
    </source>
</evidence>
<organism evidence="1 2">
    <name type="scientific">Streptomyces marianii</name>
    <dbReference type="NCBI Taxonomy" id="1817406"/>
    <lineage>
        <taxon>Bacteria</taxon>
        <taxon>Bacillati</taxon>
        <taxon>Actinomycetota</taxon>
        <taxon>Actinomycetes</taxon>
        <taxon>Kitasatosporales</taxon>
        <taxon>Streptomycetaceae</taxon>
        <taxon>Streptomyces</taxon>
    </lineage>
</organism>
<comment type="caution">
    <text evidence="1">The sequence shown here is derived from an EMBL/GenBank/DDBJ whole genome shotgun (WGS) entry which is preliminary data.</text>
</comment>
<dbReference type="Proteomes" id="UP000305921">
    <property type="component" value="Unassembled WGS sequence"/>
</dbReference>
<dbReference type="AlphaFoldDB" id="A0A5R9DVP1"/>
<accession>A0A5R9DVP1</accession>
<protein>
    <submittedName>
        <fullName evidence="1">Uncharacterized protein</fullName>
    </submittedName>
</protein>
<dbReference type="OrthoDB" id="4126628at2"/>
<gene>
    <name evidence="1" type="ORF">FEF34_37975</name>
</gene>
<proteinExistence type="predicted"/>
<keyword evidence="2" id="KW-1185">Reference proteome</keyword>